<organism evidence="3 4">
    <name type="scientific">Paenibacillus illinoisensis</name>
    <dbReference type="NCBI Taxonomy" id="59845"/>
    <lineage>
        <taxon>Bacteria</taxon>
        <taxon>Bacillati</taxon>
        <taxon>Bacillota</taxon>
        <taxon>Bacilli</taxon>
        <taxon>Bacillales</taxon>
        <taxon>Paenibacillaceae</taxon>
        <taxon>Paenibacillus</taxon>
    </lineage>
</organism>
<name>A0A2W0C3V8_9BACL</name>
<keyword evidence="3" id="KW-0378">Hydrolase</keyword>
<keyword evidence="3" id="KW-0031">Aminopeptidase</keyword>
<dbReference type="PANTHER" id="PTHR43798:SF33">
    <property type="entry name" value="HYDROLASE, PUTATIVE (AFU_ORTHOLOGUE AFUA_2G14860)-RELATED"/>
    <property type="match status" value="1"/>
</dbReference>
<dbReference type="InterPro" id="IPR000073">
    <property type="entry name" value="AB_hydrolase_1"/>
</dbReference>
<dbReference type="EMBL" id="PRLG01000028">
    <property type="protein sequence ID" value="PYY26880.1"/>
    <property type="molecule type" value="Genomic_DNA"/>
</dbReference>
<evidence type="ECO:0000313" key="3">
    <source>
        <dbReference type="EMBL" id="PYY26880.1"/>
    </source>
</evidence>
<protein>
    <submittedName>
        <fullName evidence="3">Alpha-beta hydrolase</fullName>
        <ecNumber evidence="3">3.4.11.5</ecNumber>
    </submittedName>
</protein>
<accession>A0A2W0C3V8</accession>
<dbReference type="Gene3D" id="3.40.50.1820">
    <property type="entry name" value="alpha/beta hydrolase"/>
    <property type="match status" value="1"/>
</dbReference>
<dbReference type="AlphaFoldDB" id="A0A2W0C3V8"/>
<sequence length="343" mass="37968">MQGIDEDEISVRGREAMNKGLRRVVKVLGGLMLTTGLLLLTGTAYEAYQSAQDMKSYTPPGRLYEVSGHNMHLYSAGKGSVTVVLASGWGTPNPYVDFSPLYDKLKSRVKIAVYDRFGYGYSDYTEQPRDIDTIVDEVHQLLRKSGQRPPYIMVGHSLGSLETIRYAQLYPDEVAGIVMIDGGSPEYYSTVEMDAPDWYFDSARFLVKTGIARTLLHSDRMMATLVIDPDLVAEPMKKAAISSTLKHAYNDNVMDELHRSKANAARVLKNKQPFSFPLTILTAGSDQSSEGGRAWQADQAKFASWSVQGRQQIVPHAKHYIHNSQPDAVAGAILNMAESTGHQ</sequence>
<dbReference type="SUPFAM" id="SSF53474">
    <property type="entry name" value="alpha/beta-Hydrolases"/>
    <property type="match status" value="1"/>
</dbReference>
<feature type="transmembrane region" description="Helical" evidence="1">
    <location>
        <begin position="24"/>
        <end position="45"/>
    </location>
</feature>
<dbReference type="InterPro" id="IPR050266">
    <property type="entry name" value="AB_hydrolase_sf"/>
</dbReference>
<dbReference type="Pfam" id="PF12697">
    <property type="entry name" value="Abhydrolase_6"/>
    <property type="match status" value="1"/>
</dbReference>
<feature type="domain" description="AB hydrolase-1" evidence="2">
    <location>
        <begin position="83"/>
        <end position="331"/>
    </location>
</feature>
<dbReference type="Proteomes" id="UP000247459">
    <property type="component" value="Unassembled WGS sequence"/>
</dbReference>
<evidence type="ECO:0000256" key="1">
    <source>
        <dbReference type="SAM" id="Phobius"/>
    </source>
</evidence>
<keyword evidence="1" id="KW-1133">Transmembrane helix</keyword>
<comment type="caution">
    <text evidence="3">The sequence shown here is derived from an EMBL/GenBank/DDBJ whole genome shotgun (WGS) entry which is preliminary data.</text>
</comment>
<evidence type="ECO:0000313" key="4">
    <source>
        <dbReference type="Proteomes" id="UP000247459"/>
    </source>
</evidence>
<proteinExistence type="predicted"/>
<dbReference type="PANTHER" id="PTHR43798">
    <property type="entry name" value="MONOACYLGLYCEROL LIPASE"/>
    <property type="match status" value="1"/>
</dbReference>
<dbReference type="GO" id="GO:0004177">
    <property type="term" value="F:aminopeptidase activity"/>
    <property type="evidence" value="ECO:0007669"/>
    <property type="project" value="UniProtKB-KW"/>
</dbReference>
<evidence type="ECO:0000259" key="2">
    <source>
        <dbReference type="Pfam" id="PF12697"/>
    </source>
</evidence>
<dbReference type="InterPro" id="IPR029058">
    <property type="entry name" value="AB_hydrolase_fold"/>
</dbReference>
<dbReference type="EC" id="3.4.11.5" evidence="3"/>
<keyword evidence="1" id="KW-0472">Membrane</keyword>
<dbReference type="GO" id="GO:0016020">
    <property type="term" value="C:membrane"/>
    <property type="evidence" value="ECO:0007669"/>
    <property type="project" value="TreeGrafter"/>
</dbReference>
<keyword evidence="3" id="KW-0645">Protease</keyword>
<reference evidence="3 4" key="1">
    <citation type="submission" date="2018-01" db="EMBL/GenBank/DDBJ databases">
        <title>Genome sequence of the PGP bacterium Paenibacillus illinoisensis E3.</title>
        <authorList>
            <person name="Rolli E."/>
            <person name="Marasco R."/>
            <person name="Bessem C."/>
            <person name="Michoud G."/>
            <person name="Gaiarsa S."/>
            <person name="Borin S."/>
            <person name="Daffonchio D."/>
        </authorList>
    </citation>
    <scope>NUCLEOTIDE SEQUENCE [LARGE SCALE GENOMIC DNA]</scope>
    <source>
        <strain evidence="3 4">E3</strain>
    </source>
</reference>
<gene>
    <name evidence="3" type="ORF">PIL02S_05056</name>
</gene>
<keyword evidence="1" id="KW-0812">Transmembrane</keyword>